<organism evidence="2">
    <name type="scientific">Darwinula stevensoni</name>
    <dbReference type="NCBI Taxonomy" id="69355"/>
    <lineage>
        <taxon>Eukaryota</taxon>
        <taxon>Metazoa</taxon>
        <taxon>Ecdysozoa</taxon>
        <taxon>Arthropoda</taxon>
        <taxon>Crustacea</taxon>
        <taxon>Oligostraca</taxon>
        <taxon>Ostracoda</taxon>
        <taxon>Podocopa</taxon>
        <taxon>Podocopida</taxon>
        <taxon>Darwinulocopina</taxon>
        <taxon>Darwinuloidea</taxon>
        <taxon>Darwinulidae</taxon>
        <taxon>Darwinula</taxon>
    </lineage>
</organism>
<dbReference type="AlphaFoldDB" id="A0A7R8XEE7"/>
<dbReference type="Pfam" id="PF00089">
    <property type="entry name" value="Trypsin"/>
    <property type="match status" value="1"/>
</dbReference>
<dbReference type="InterPro" id="IPR001254">
    <property type="entry name" value="Trypsin_dom"/>
</dbReference>
<name>A0A7R8XEE7_9CRUS</name>
<evidence type="ECO:0000313" key="3">
    <source>
        <dbReference type="Proteomes" id="UP000677054"/>
    </source>
</evidence>
<sequence length="220" mass="23953">MTESNGSGHSSAPQEIPNCDPAFGLCMATHLSDECRASGLTDFTELFRCPENLLCCASKTAIEKRDIEVFSSGDVASMTSEPVTYSASIVEHRTCHERITQGGLLPVNSICVTFSSTWCGESGAPLICKDSFSGFYRLAGHLSTPVWGCQEEQAPGIFVSATSPSSVDFYEITFEIGIIHPGNGTASNGIPDEEIDERHGYSMTVPLEYRKKITQFHFEF</sequence>
<dbReference type="Gene3D" id="2.40.10.10">
    <property type="entry name" value="Trypsin-like serine proteases"/>
    <property type="match status" value="1"/>
</dbReference>
<accession>A0A7R8XEE7</accession>
<dbReference type="Proteomes" id="UP000677054">
    <property type="component" value="Unassembled WGS sequence"/>
</dbReference>
<evidence type="ECO:0000313" key="2">
    <source>
        <dbReference type="EMBL" id="CAD7248786.1"/>
    </source>
</evidence>
<dbReference type="EMBL" id="CAJPEV010001994">
    <property type="protein sequence ID" value="CAG0895229.1"/>
    <property type="molecule type" value="Genomic_DNA"/>
</dbReference>
<keyword evidence="3" id="KW-1185">Reference proteome</keyword>
<proteinExistence type="predicted"/>
<dbReference type="SUPFAM" id="SSF50494">
    <property type="entry name" value="Trypsin-like serine proteases"/>
    <property type="match status" value="1"/>
</dbReference>
<dbReference type="EMBL" id="LR901511">
    <property type="protein sequence ID" value="CAD7248786.1"/>
    <property type="molecule type" value="Genomic_DNA"/>
</dbReference>
<dbReference type="GO" id="GO:0004252">
    <property type="term" value="F:serine-type endopeptidase activity"/>
    <property type="evidence" value="ECO:0007669"/>
    <property type="project" value="InterPro"/>
</dbReference>
<evidence type="ECO:0000259" key="1">
    <source>
        <dbReference type="Pfam" id="PF00089"/>
    </source>
</evidence>
<reference evidence="2" key="1">
    <citation type="submission" date="2020-11" db="EMBL/GenBank/DDBJ databases">
        <authorList>
            <person name="Tran Van P."/>
        </authorList>
    </citation>
    <scope>NUCLEOTIDE SEQUENCE</scope>
</reference>
<dbReference type="InterPro" id="IPR043504">
    <property type="entry name" value="Peptidase_S1_PA_chymotrypsin"/>
</dbReference>
<feature type="domain" description="Peptidase S1" evidence="1">
    <location>
        <begin position="86"/>
        <end position="162"/>
    </location>
</feature>
<gene>
    <name evidence="2" type="ORF">DSTB1V02_LOCUS8594</name>
</gene>
<dbReference type="GO" id="GO:0006508">
    <property type="term" value="P:proteolysis"/>
    <property type="evidence" value="ECO:0007669"/>
    <property type="project" value="InterPro"/>
</dbReference>
<protein>
    <recommendedName>
        <fullName evidence="1">Peptidase S1 domain-containing protein</fullName>
    </recommendedName>
</protein>
<dbReference type="InterPro" id="IPR009003">
    <property type="entry name" value="Peptidase_S1_PA"/>
</dbReference>